<sequence>MGILEEIYEGTLDLSVPPEQLALDHEQVDLVPCLPEKSDRDSWNKIGDKGCLLALSCSRCRN</sequence>
<accession>A0A5N6VQ21</accession>
<dbReference type="AlphaFoldDB" id="A0A5N6VQ21"/>
<dbReference type="EMBL" id="ML738371">
    <property type="protein sequence ID" value="KAE8309180.1"/>
    <property type="molecule type" value="Genomic_DNA"/>
</dbReference>
<gene>
    <name evidence="1" type="ORF">BDV41DRAFT_580735</name>
</gene>
<protein>
    <submittedName>
        <fullName evidence="1">Uncharacterized protein</fullName>
    </submittedName>
</protein>
<name>A0A5N6VQ21_9EURO</name>
<evidence type="ECO:0000313" key="2">
    <source>
        <dbReference type="Proteomes" id="UP000325433"/>
    </source>
</evidence>
<keyword evidence="2" id="KW-1185">Reference proteome</keyword>
<dbReference type="Proteomes" id="UP000325433">
    <property type="component" value="Unassembled WGS sequence"/>
</dbReference>
<reference evidence="2" key="1">
    <citation type="submission" date="2019-04" db="EMBL/GenBank/DDBJ databases">
        <title>Friends and foes A comparative genomics studyof 23 Aspergillus species from section Flavi.</title>
        <authorList>
            <consortium name="DOE Joint Genome Institute"/>
            <person name="Kjaerbolling I."/>
            <person name="Vesth T."/>
            <person name="Frisvad J.C."/>
            <person name="Nybo J.L."/>
            <person name="Theobald S."/>
            <person name="Kildgaard S."/>
            <person name="Isbrandt T."/>
            <person name="Kuo A."/>
            <person name="Sato A."/>
            <person name="Lyhne E.K."/>
            <person name="Kogle M.E."/>
            <person name="Wiebenga A."/>
            <person name="Kun R.S."/>
            <person name="Lubbers R.J."/>
            <person name="Makela M.R."/>
            <person name="Barry K."/>
            <person name="Chovatia M."/>
            <person name="Clum A."/>
            <person name="Daum C."/>
            <person name="Haridas S."/>
            <person name="He G."/>
            <person name="LaButti K."/>
            <person name="Lipzen A."/>
            <person name="Mondo S."/>
            <person name="Riley R."/>
            <person name="Salamov A."/>
            <person name="Simmons B.A."/>
            <person name="Magnuson J.K."/>
            <person name="Henrissat B."/>
            <person name="Mortensen U.H."/>
            <person name="Larsen T.O."/>
            <person name="Devries R.P."/>
            <person name="Grigoriev I.V."/>
            <person name="Machida M."/>
            <person name="Baker S.E."/>
            <person name="Andersen M.R."/>
        </authorList>
    </citation>
    <scope>NUCLEOTIDE SEQUENCE [LARGE SCALE GENOMIC DNA]</scope>
    <source>
        <strain evidence="2">CBS 130015</strain>
    </source>
</reference>
<proteinExistence type="predicted"/>
<organism evidence="1 2">
    <name type="scientific">Aspergillus transmontanensis</name>
    <dbReference type="NCBI Taxonomy" id="1034304"/>
    <lineage>
        <taxon>Eukaryota</taxon>
        <taxon>Fungi</taxon>
        <taxon>Dikarya</taxon>
        <taxon>Ascomycota</taxon>
        <taxon>Pezizomycotina</taxon>
        <taxon>Eurotiomycetes</taxon>
        <taxon>Eurotiomycetidae</taxon>
        <taxon>Eurotiales</taxon>
        <taxon>Aspergillaceae</taxon>
        <taxon>Aspergillus</taxon>
        <taxon>Aspergillus subgen. Circumdati</taxon>
    </lineage>
</organism>
<evidence type="ECO:0000313" key="1">
    <source>
        <dbReference type="EMBL" id="KAE8309180.1"/>
    </source>
</evidence>